<keyword evidence="3" id="KW-1185">Reference proteome</keyword>
<dbReference type="EMBL" id="ML986623">
    <property type="protein sequence ID" value="KAF2263680.1"/>
    <property type="molecule type" value="Genomic_DNA"/>
</dbReference>
<dbReference type="AlphaFoldDB" id="A0A9P4KC04"/>
<name>A0A9P4KC04_9PLEO</name>
<gene>
    <name evidence="2" type="ORF">CC78DRAFT_553921</name>
</gene>
<proteinExistence type="predicted"/>
<comment type="caution">
    <text evidence="2">The sequence shown here is derived from an EMBL/GenBank/DDBJ whole genome shotgun (WGS) entry which is preliminary data.</text>
</comment>
<reference evidence="3" key="1">
    <citation type="journal article" date="2020" name="Stud. Mycol.">
        <title>101 Dothideomycetes genomes: A test case for predicting lifestyles and emergence of pathogens.</title>
        <authorList>
            <person name="Haridas S."/>
            <person name="Albert R."/>
            <person name="Binder M."/>
            <person name="Bloem J."/>
            <person name="LaButti K."/>
            <person name="Salamov A."/>
            <person name="Andreopoulos B."/>
            <person name="Baker S."/>
            <person name="Barry K."/>
            <person name="Bills G."/>
            <person name="Bluhm B."/>
            <person name="Cannon C."/>
            <person name="Castanera R."/>
            <person name="Culley D."/>
            <person name="Daum C."/>
            <person name="Ezra D."/>
            <person name="Gonzalez J."/>
            <person name="Henrissat B."/>
            <person name="Kuo A."/>
            <person name="Liang C."/>
            <person name="Lipzen A."/>
            <person name="Lutzoni F."/>
            <person name="Magnuson J."/>
            <person name="Mondo S."/>
            <person name="Nolan M."/>
            <person name="Ohm R."/>
            <person name="Pangilinan J."/>
            <person name="Park H.-J."/>
            <person name="Ramirez L."/>
            <person name="Alfaro M."/>
            <person name="Sun H."/>
            <person name="Tritt A."/>
            <person name="Yoshinaga Y."/>
            <person name="Zwiers L.-H."/>
            <person name="Turgeon B."/>
            <person name="Goodwin S."/>
            <person name="Spatafora J."/>
            <person name="Crous P."/>
            <person name="Grigoriev I."/>
        </authorList>
    </citation>
    <scope>NUCLEOTIDE SEQUENCE [LARGE SCALE GENOMIC DNA]</scope>
    <source>
        <strain evidence="3">CBS 304.66</strain>
    </source>
</reference>
<protein>
    <submittedName>
        <fullName evidence="2">Uncharacterized protein</fullName>
    </submittedName>
</protein>
<evidence type="ECO:0000313" key="2">
    <source>
        <dbReference type="EMBL" id="KAF2263680.1"/>
    </source>
</evidence>
<organism evidence="2 3">
    <name type="scientific">Lojkania enalia</name>
    <dbReference type="NCBI Taxonomy" id="147567"/>
    <lineage>
        <taxon>Eukaryota</taxon>
        <taxon>Fungi</taxon>
        <taxon>Dikarya</taxon>
        <taxon>Ascomycota</taxon>
        <taxon>Pezizomycotina</taxon>
        <taxon>Dothideomycetes</taxon>
        <taxon>Pleosporomycetidae</taxon>
        <taxon>Pleosporales</taxon>
        <taxon>Pleosporales incertae sedis</taxon>
        <taxon>Lojkania</taxon>
    </lineage>
</organism>
<dbReference type="OrthoDB" id="5344169at2759"/>
<sequence length="328" mass="37018">MIYNKIGLEAFNESIIALITNRCDKYAKVQGTQSRTFERVDLSSLNHAFQGVGSIMIPLLVKHFRIKAIITIFMLVFAIFSWLLLAGTGGTFVLSKYKKHPKNNIGSYGHYNTDGKIPIYCSCGIGCDTLELVWYIIPRNMMGSDIKKLPPITWYFIHETGFKKARPIDTTYRPLCIKSVVNGTCLFIESVIVGGPNFGELLGAFSVLLFPNLAQTPIPWLRLDSLMLLTIWYLPYWYPSQGDVKYAWIVGATSVPVFFDWADGDVFLAAYFQRISTTGAVMAYAITLPIRGRHIDNVSNRNRQDIHVGILERSGQPLNDEELDIDKK</sequence>
<evidence type="ECO:0000256" key="1">
    <source>
        <dbReference type="SAM" id="Phobius"/>
    </source>
</evidence>
<keyword evidence="1" id="KW-0472">Membrane</keyword>
<dbReference type="Proteomes" id="UP000800093">
    <property type="component" value="Unassembled WGS sequence"/>
</dbReference>
<keyword evidence="1" id="KW-1133">Transmembrane helix</keyword>
<keyword evidence="1" id="KW-0812">Transmembrane</keyword>
<accession>A0A9P4KC04</accession>
<feature type="transmembrane region" description="Helical" evidence="1">
    <location>
        <begin position="68"/>
        <end position="97"/>
    </location>
</feature>
<evidence type="ECO:0000313" key="3">
    <source>
        <dbReference type="Proteomes" id="UP000800093"/>
    </source>
</evidence>